<organism evidence="6 7">
    <name type="scientific">Zymoseptoria tritici (strain CBS 115943 / IPO323)</name>
    <name type="common">Speckled leaf blotch fungus</name>
    <name type="synonym">Septoria tritici</name>
    <dbReference type="NCBI Taxonomy" id="336722"/>
    <lineage>
        <taxon>Eukaryota</taxon>
        <taxon>Fungi</taxon>
        <taxon>Dikarya</taxon>
        <taxon>Ascomycota</taxon>
        <taxon>Pezizomycotina</taxon>
        <taxon>Dothideomycetes</taxon>
        <taxon>Dothideomycetidae</taxon>
        <taxon>Mycosphaerellales</taxon>
        <taxon>Mycosphaerellaceae</taxon>
        <taxon>Zymoseptoria</taxon>
    </lineage>
</organism>
<evidence type="ECO:0000256" key="2">
    <source>
        <dbReference type="ARBA" id="ARBA00022490"/>
    </source>
</evidence>
<protein>
    <recommendedName>
        <fullName evidence="8">Signal recognition particle, SRP19 subunit</fullName>
    </recommendedName>
</protein>
<evidence type="ECO:0000256" key="4">
    <source>
        <dbReference type="ARBA" id="ARBA00023274"/>
    </source>
</evidence>
<dbReference type="GO" id="GO:0008312">
    <property type="term" value="F:7S RNA binding"/>
    <property type="evidence" value="ECO:0007669"/>
    <property type="project" value="EnsemblFungi"/>
</dbReference>
<dbReference type="HOGENOM" id="CLU_065433_1_0_1"/>
<dbReference type="GO" id="GO:0005786">
    <property type="term" value="C:signal recognition particle, endoplasmic reticulum targeting"/>
    <property type="evidence" value="ECO:0007669"/>
    <property type="project" value="UniProtKB-KW"/>
</dbReference>
<evidence type="ECO:0000313" key="7">
    <source>
        <dbReference type="Proteomes" id="UP000008062"/>
    </source>
</evidence>
<dbReference type="InParanoid" id="F9X289"/>
<feature type="region of interest" description="Disordered" evidence="5">
    <location>
        <begin position="1"/>
        <end position="51"/>
    </location>
</feature>
<dbReference type="FunCoup" id="F9X289">
    <property type="interactions" value="69"/>
</dbReference>
<dbReference type="GO" id="GO:0006617">
    <property type="term" value="P:SRP-dependent cotranslational protein targeting to membrane, signal sequence recognition"/>
    <property type="evidence" value="ECO:0007669"/>
    <property type="project" value="EnsemblFungi"/>
</dbReference>
<dbReference type="OrthoDB" id="2190947at2759"/>
<dbReference type="Proteomes" id="UP000008062">
    <property type="component" value="Chromosome 2"/>
</dbReference>
<sequence length="255" mass="27778">MSNPRIEEVSDDESIGDPEEMDLEEFDFAKPQKGGLQPKRGATASSDDEDDMMQEIIKPYQCLYPVYFDSTRSRDQGRRVSKEDAVPNPLAREIVDALSQIGAQNGVALQIVFEPTKTHPKDWANPGRVKVLIKKDGKPISGKIQNKHHLYKMIAKYLKAHPTTAETPKRLQIQGLPTPKEAIPAPVVPRGFKIGTILPLHSPALSGGGVSDNMFKDMMSDLGGQLPPGMAGMMGGDAGASGSQPQKKVKAPKKR</sequence>
<dbReference type="AlphaFoldDB" id="F9X289"/>
<evidence type="ECO:0008006" key="8">
    <source>
        <dbReference type="Google" id="ProtNLM"/>
    </source>
</evidence>
<keyword evidence="3" id="KW-0733">Signal recognition particle</keyword>
<dbReference type="FunFam" id="3.30.56.30:FF:000003">
    <property type="entry name" value="Signal recognition particle SEC65 subunit"/>
    <property type="match status" value="1"/>
</dbReference>
<keyword evidence="2" id="KW-0963">Cytoplasm</keyword>
<proteinExistence type="predicted"/>
<dbReference type="Gene3D" id="3.30.56.30">
    <property type="entry name" value="Signal recognition particle, SRP19-like subunit"/>
    <property type="match status" value="1"/>
</dbReference>
<dbReference type="InterPro" id="IPR002778">
    <property type="entry name" value="Signal_recog_particle_SRP19"/>
</dbReference>
<dbReference type="KEGG" id="ztr:MYCGRDRAFT_55177"/>
<comment type="subcellular location">
    <subcellularLocation>
        <location evidence="1">Cytoplasm</location>
    </subcellularLocation>
</comment>
<accession>F9X289</accession>
<dbReference type="Pfam" id="PF01922">
    <property type="entry name" value="SRP19"/>
    <property type="match status" value="1"/>
</dbReference>
<keyword evidence="7" id="KW-1185">Reference proteome</keyword>
<evidence type="ECO:0000256" key="1">
    <source>
        <dbReference type="ARBA" id="ARBA00004496"/>
    </source>
</evidence>
<feature type="region of interest" description="Disordered" evidence="5">
    <location>
        <begin position="229"/>
        <end position="255"/>
    </location>
</feature>
<reference evidence="6 7" key="1">
    <citation type="journal article" date="2011" name="PLoS Genet.">
        <title>Finished genome of the fungal wheat pathogen Mycosphaerella graminicola reveals dispensome structure, chromosome plasticity, and stealth pathogenesis.</title>
        <authorList>
            <person name="Goodwin S.B."/>
            <person name="Ben M'barek S."/>
            <person name="Dhillon B."/>
            <person name="Wittenberg A.H.J."/>
            <person name="Crane C.F."/>
            <person name="Hane J.K."/>
            <person name="Foster A.J."/>
            <person name="Van der Lee T.A.J."/>
            <person name="Grimwood J."/>
            <person name="Aerts A."/>
            <person name="Antoniw J."/>
            <person name="Bailey A."/>
            <person name="Bluhm B."/>
            <person name="Bowler J."/>
            <person name="Bristow J."/>
            <person name="van der Burgt A."/>
            <person name="Canto-Canche B."/>
            <person name="Churchill A.C.L."/>
            <person name="Conde-Ferraez L."/>
            <person name="Cools H.J."/>
            <person name="Coutinho P.M."/>
            <person name="Csukai M."/>
            <person name="Dehal P."/>
            <person name="De Wit P."/>
            <person name="Donzelli B."/>
            <person name="van de Geest H.C."/>
            <person name="van Ham R.C.H.J."/>
            <person name="Hammond-Kosack K.E."/>
            <person name="Henrissat B."/>
            <person name="Kilian A."/>
            <person name="Kobayashi A.K."/>
            <person name="Koopmann E."/>
            <person name="Kourmpetis Y."/>
            <person name="Kuzniar A."/>
            <person name="Lindquist E."/>
            <person name="Lombard V."/>
            <person name="Maliepaard C."/>
            <person name="Martins N."/>
            <person name="Mehrabi R."/>
            <person name="Nap J.P.H."/>
            <person name="Ponomarenko A."/>
            <person name="Rudd J.J."/>
            <person name="Salamov A."/>
            <person name="Schmutz J."/>
            <person name="Schouten H.J."/>
            <person name="Shapiro H."/>
            <person name="Stergiopoulos I."/>
            <person name="Torriani S.F.F."/>
            <person name="Tu H."/>
            <person name="de Vries R.P."/>
            <person name="Waalwijk C."/>
            <person name="Ware S.B."/>
            <person name="Wiebenga A."/>
            <person name="Zwiers L.-H."/>
            <person name="Oliver R.P."/>
            <person name="Grigoriev I.V."/>
            <person name="Kema G.H.J."/>
        </authorList>
    </citation>
    <scope>NUCLEOTIDE SEQUENCE [LARGE SCALE GENOMIC DNA]</scope>
    <source>
        <strain evidence="7">CBS 115943 / IPO323</strain>
    </source>
</reference>
<evidence type="ECO:0000256" key="3">
    <source>
        <dbReference type="ARBA" id="ARBA00023135"/>
    </source>
</evidence>
<dbReference type="GeneID" id="13399396"/>
<name>F9X289_ZYMTI</name>
<keyword evidence="4" id="KW-0687">Ribonucleoprotein</keyword>
<dbReference type="eggNOG" id="KOG3198">
    <property type="taxonomic scope" value="Eukaryota"/>
</dbReference>
<gene>
    <name evidence="6" type="ORF">MYCGRDRAFT_55177</name>
</gene>
<feature type="compositionally biased region" description="Acidic residues" evidence="5">
    <location>
        <begin position="9"/>
        <end position="26"/>
    </location>
</feature>
<dbReference type="PANTHER" id="PTHR17453:SF0">
    <property type="entry name" value="SIGNAL RECOGNITION PARTICLE 19 KDA PROTEIN"/>
    <property type="match status" value="1"/>
</dbReference>
<dbReference type="RefSeq" id="XP_003855593.1">
    <property type="nucleotide sequence ID" value="XM_003855545.1"/>
</dbReference>
<evidence type="ECO:0000313" key="6">
    <source>
        <dbReference type="EMBL" id="EGP90569.1"/>
    </source>
</evidence>
<dbReference type="OMA" id="NPFKEAM"/>
<dbReference type="EMBL" id="CM001197">
    <property type="protein sequence ID" value="EGP90569.1"/>
    <property type="molecule type" value="Genomic_DNA"/>
</dbReference>
<dbReference type="PANTHER" id="PTHR17453">
    <property type="entry name" value="SIGNAL RECOGNITION PARTICLE 19 KD PROTEIN"/>
    <property type="match status" value="1"/>
</dbReference>
<dbReference type="SUPFAM" id="SSF69695">
    <property type="entry name" value="SRP19"/>
    <property type="match status" value="1"/>
</dbReference>
<dbReference type="InterPro" id="IPR036521">
    <property type="entry name" value="SRP19-like_sf"/>
</dbReference>
<evidence type="ECO:0000256" key="5">
    <source>
        <dbReference type="SAM" id="MobiDB-lite"/>
    </source>
</evidence>
<dbReference type="STRING" id="336722.F9X289"/>